<evidence type="ECO:0000256" key="3">
    <source>
        <dbReference type="ARBA" id="ARBA00022801"/>
    </source>
</evidence>
<accession>A0ABX6F0T0</accession>
<dbReference type="InterPro" id="IPR050131">
    <property type="entry name" value="Peptidase_S8_subtilisin-like"/>
</dbReference>
<keyword evidence="8" id="KW-0732">Signal</keyword>
<dbReference type="PRINTS" id="PR00723">
    <property type="entry name" value="SUBTILISIN"/>
</dbReference>
<sequence length="553" mass="58890">MKFETTLLSVTALSSLAAALVIPEFREDKGVEKSETSKSKSKGVSGYVKSEKKKPCGHASSLDYVEDTPEQQEVAPLSVNGDISTRVPHKYIIVFKKDVSADEVDFHKELVSLEHAKALGSLSQDDPFFSATAGKTNEYGIKAHSLEGGIQDAFKIADSLSGYIGYFPEKVIDFIRRSPLVEFVEEDSMVFSNSFNTQNGAPWGLARISHREKLNLGSFNKYLYDDDAGKGVTAYVVDTGVNVDHKDFGGRAKWGKTIPQGDPDVDGNGHGTHCAGTIGSEHYGVAKNADIVAVKVLRSNGSGTMSDVVKGVEYVADAHKKASSNPAKGFKGSTANMSLGGGKSPALDLAVNAAVTAGVHFAVAAGNENQDACNTSPAAAENPITVGASTLSDERAYFSNWGKCVDIFGPGLNILSTYIGSDTATATLSGTSMATPHVVGLLTYFLSLQPTSDSEFFHAAGGITPAQLKKKIVDFSTKNVLTDIPEDTVNYLIYNGGGQDLDSFWGKSMSEEDSPAASAPSDFSLENLINSLDSKTDAIFEDVRHLLDQFNII</sequence>
<comment type="similarity">
    <text evidence="1 5 6">Belongs to the peptidase S8 family.</text>
</comment>
<reference evidence="11 12" key="1">
    <citation type="submission" date="2016-03" db="EMBL/GenBank/DDBJ databases">
        <title>How can Kluyveromyces marxianus grow so fast - potential evolutionary course in Saccharomyces Complex revealed by comparative genomics.</title>
        <authorList>
            <person name="Mo W."/>
            <person name="Lu W."/>
            <person name="Yang X."/>
            <person name="Qi J."/>
            <person name="Lv H."/>
        </authorList>
    </citation>
    <scope>NUCLEOTIDE SEQUENCE [LARGE SCALE GENOMIC DNA]</scope>
    <source>
        <strain evidence="11 12">FIM1</strain>
    </source>
</reference>
<dbReference type="EMBL" id="CP015060">
    <property type="protein sequence ID" value="QGN17604.1"/>
    <property type="molecule type" value="Genomic_DNA"/>
</dbReference>
<dbReference type="CDD" id="cd04077">
    <property type="entry name" value="Peptidases_S8_PCSK9_ProteinaseK_like"/>
    <property type="match status" value="1"/>
</dbReference>
<name>A0ABX6F0T0_KLUMA</name>
<feature type="active site" description="Charge relay system" evidence="5">
    <location>
        <position position="270"/>
    </location>
</feature>
<evidence type="ECO:0000256" key="2">
    <source>
        <dbReference type="ARBA" id="ARBA00022670"/>
    </source>
</evidence>
<protein>
    <submittedName>
        <fullName evidence="11">Proteinase YSCB</fullName>
    </submittedName>
</protein>
<dbReference type="InterPro" id="IPR036852">
    <property type="entry name" value="Peptidase_S8/S53_dom_sf"/>
</dbReference>
<feature type="chain" id="PRO_5046562457" evidence="8">
    <location>
        <begin position="20"/>
        <end position="553"/>
    </location>
</feature>
<evidence type="ECO:0000259" key="10">
    <source>
        <dbReference type="Pfam" id="PF05922"/>
    </source>
</evidence>
<dbReference type="InterPro" id="IPR000209">
    <property type="entry name" value="Peptidase_S8/S53_dom"/>
</dbReference>
<dbReference type="PROSITE" id="PS00138">
    <property type="entry name" value="SUBTILASE_SER"/>
    <property type="match status" value="1"/>
</dbReference>
<feature type="active site" description="Charge relay system" evidence="5">
    <location>
        <position position="432"/>
    </location>
</feature>
<proteinExistence type="inferred from homology"/>
<dbReference type="PANTHER" id="PTHR43806:SF11">
    <property type="entry name" value="CEREVISIN-RELATED"/>
    <property type="match status" value="1"/>
</dbReference>
<dbReference type="InterPro" id="IPR034193">
    <property type="entry name" value="PCSK9_ProteinaseK-like"/>
</dbReference>
<evidence type="ECO:0000256" key="5">
    <source>
        <dbReference type="PROSITE-ProRule" id="PRU01240"/>
    </source>
</evidence>
<feature type="domain" description="Inhibitor I9" evidence="10">
    <location>
        <begin position="90"/>
        <end position="190"/>
    </location>
</feature>
<dbReference type="Proteomes" id="UP000422736">
    <property type="component" value="Chromosome 8"/>
</dbReference>
<dbReference type="InterPro" id="IPR010259">
    <property type="entry name" value="S8pro/Inhibitor_I9"/>
</dbReference>
<dbReference type="Pfam" id="PF00082">
    <property type="entry name" value="Peptidase_S8"/>
    <property type="match status" value="1"/>
</dbReference>
<evidence type="ECO:0000256" key="8">
    <source>
        <dbReference type="SAM" id="SignalP"/>
    </source>
</evidence>
<dbReference type="PANTHER" id="PTHR43806">
    <property type="entry name" value="PEPTIDASE S8"/>
    <property type="match status" value="1"/>
</dbReference>
<gene>
    <name evidence="11" type="primary">PRB1</name>
    <name evidence="11" type="ORF">FIM1_4811</name>
</gene>
<feature type="domain" description="Peptidase S8/S53" evidence="9">
    <location>
        <begin position="229"/>
        <end position="478"/>
    </location>
</feature>
<dbReference type="PROSITE" id="PS00137">
    <property type="entry name" value="SUBTILASE_HIS"/>
    <property type="match status" value="1"/>
</dbReference>
<dbReference type="InterPro" id="IPR023827">
    <property type="entry name" value="Peptidase_S8_Asp-AS"/>
</dbReference>
<evidence type="ECO:0000256" key="6">
    <source>
        <dbReference type="RuleBase" id="RU003355"/>
    </source>
</evidence>
<dbReference type="SUPFAM" id="SSF54897">
    <property type="entry name" value="Protease propeptides/inhibitors"/>
    <property type="match status" value="1"/>
</dbReference>
<dbReference type="PROSITE" id="PS00136">
    <property type="entry name" value="SUBTILASE_ASP"/>
    <property type="match status" value="1"/>
</dbReference>
<dbReference type="Pfam" id="PF05922">
    <property type="entry name" value="Inhibitor_I9"/>
    <property type="match status" value="1"/>
</dbReference>
<feature type="active site" description="Charge relay system" evidence="5">
    <location>
        <position position="238"/>
    </location>
</feature>
<keyword evidence="4 5" id="KW-0720">Serine protease</keyword>
<dbReference type="SUPFAM" id="SSF52743">
    <property type="entry name" value="Subtilisin-like"/>
    <property type="match status" value="1"/>
</dbReference>
<evidence type="ECO:0000256" key="4">
    <source>
        <dbReference type="ARBA" id="ARBA00022825"/>
    </source>
</evidence>
<feature type="region of interest" description="Disordered" evidence="7">
    <location>
        <begin position="30"/>
        <end position="62"/>
    </location>
</feature>
<organism evidence="11 12">
    <name type="scientific">Kluyveromyces marxianus</name>
    <name type="common">Yeast</name>
    <name type="synonym">Candida kefyr</name>
    <dbReference type="NCBI Taxonomy" id="4911"/>
    <lineage>
        <taxon>Eukaryota</taxon>
        <taxon>Fungi</taxon>
        <taxon>Dikarya</taxon>
        <taxon>Ascomycota</taxon>
        <taxon>Saccharomycotina</taxon>
        <taxon>Saccharomycetes</taxon>
        <taxon>Saccharomycetales</taxon>
        <taxon>Saccharomycetaceae</taxon>
        <taxon>Kluyveromyces</taxon>
    </lineage>
</organism>
<evidence type="ECO:0000313" key="12">
    <source>
        <dbReference type="Proteomes" id="UP000422736"/>
    </source>
</evidence>
<evidence type="ECO:0000313" key="11">
    <source>
        <dbReference type="EMBL" id="QGN17604.1"/>
    </source>
</evidence>
<dbReference type="InterPro" id="IPR015500">
    <property type="entry name" value="Peptidase_S8_subtilisin-rel"/>
</dbReference>
<evidence type="ECO:0000256" key="1">
    <source>
        <dbReference type="ARBA" id="ARBA00011073"/>
    </source>
</evidence>
<evidence type="ECO:0000259" key="9">
    <source>
        <dbReference type="Pfam" id="PF00082"/>
    </source>
</evidence>
<dbReference type="InterPro" id="IPR037045">
    <property type="entry name" value="S8pro/Inhibitor_I9_sf"/>
</dbReference>
<dbReference type="Gene3D" id="3.30.70.80">
    <property type="entry name" value="Peptidase S8 propeptide/proteinase inhibitor I9"/>
    <property type="match status" value="1"/>
</dbReference>
<reference evidence="11 12" key="2">
    <citation type="submission" date="2019-11" db="EMBL/GenBank/DDBJ databases">
        <authorList>
            <person name="Lu H."/>
        </authorList>
    </citation>
    <scope>NUCLEOTIDE SEQUENCE [LARGE SCALE GENOMIC DNA]</scope>
    <source>
        <strain evidence="11 12">FIM1</strain>
    </source>
</reference>
<keyword evidence="2 5" id="KW-0645">Protease</keyword>
<keyword evidence="3 5" id="KW-0378">Hydrolase</keyword>
<feature type="signal peptide" evidence="8">
    <location>
        <begin position="1"/>
        <end position="19"/>
    </location>
</feature>
<dbReference type="PROSITE" id="PS51892">
    <property type="entry name" value="SUBTILASE"/>
    <property type="match status" value="1"/>
</dbReference>
<evidence type="ECO:0000256" key="7">
    <source>
        <dbReference type="SAM" id="MobiDB-lite"/>
    </source>
</evidence>
<keyword evidence="12" id="KW-1185">Reference proteome</keyword>
<dbReference type="InterPro" id="IPR022398">
    <property type="entry name" value="Peptidase_S8_His-AS"/>
</dbReference>
<dbReference type="Gene3D" id="3.40.50.200">
    <property type="entry name" value="Peptidase S8/S53 domain"/>
    <property type="match status" value="1"/>
</dbReference>
<dbReference type="InterPro" id="IPR023828">
    <property type="entry name" value="Peptidase_S8_Ser-AS"/>
</dbReference>